<gene>
    <name evidence="11" type="ORF">FIM25_04635</name>
</gene>
<dbReference type="EMBL" id="VDMB01000004">
    <property type="protein sequence ID" value="TYT75375.1"/>
    <property type="molecule type" value="Genomic_DNA"/>
</dbReference>
<dbReference type="Pfam" id="PF00072">
    <property type="entry name" value="Response_reg"/>
    <property type="match status" value="1"/>
</dbReference>
<dbReference type="GO" id="GO:0000976">
    <property type="term" value="F:transcription cis-regulatory region binding"/>
    <property type="evidence" value="ECO:0007669"/>
    <property type="project" value="TreeGrafter"/>
</dbReference>
<evidence type="ECO:0000256" key="5">
    <source>
        <dbReference type="ARBA" id="ARBA00023163"/>
    </source>
</evidence>
<keyword evidence="2" id="KW-0902">Two-component regulatory system</keyword>
<evidence type="ECO:0000256" key="6">
    <source>
        <dbReference type="PROSITE-ProRule" id="PRU00169"/>
    </source>
</evidence>
<dbReference type="InterPro" id="IPR011006">
    <property type="entry name" value="CheY-like_superfamily"/>
</dbReference>
<evidence type="ECO:0000256" key="4">
    <source>
        <dbReference type="ARBA" id="ARBA00023125"/>
    </source>
</evidence>
<organism evidence="11 12">
    <name type="scientific">Desulfobotulus mexicanus</name>
    <dbReference type="NCBI Taxonomy" id="2586642"/>
    <lineage>
        <taxon>Bacteria</taxon>
        <taxon>Pseudomonadati</taxon>
        <taxon>Thermodesulfobacteriota</taxon>
        <taxon>Desulfobacteria</taxon>
        <taxon>Desulfobacterales</taxon>
        <taxon>Desulfobacteraceae</taxon>
        <taxon>Desulfobotulus</taxon>
    </lineage>
</organism>
<keyword evidence="3" id="KW-0805">Transcription regulation</keyword>
<evidence type="ECO:0000313" key="11">
    <source>
        <dbReference type="EMBL" id="TYT75375.1"/>
    </source>
</evidence>
<feature type="compositionally biased region" description="Basic and acidic residues" evidence="8">
    <location>
        <begin position="233"/>
        <end position="246"/>
    </location>
</feature>
<evidence type="ECO:0000256" key="8">
    <source>
        <dbReference type="SAM" id="MobiDB-lite"/>
    </source>
</evidence>
<dbReference type="Gene3D" id="3.40.50.2300">
    <property type="match status" value="1"/>
</dbReference>
<dbReference type="InterPro" id="IPR016032">
    <property type="entry name" value="Sig_transdc_resp-reg_C-effctor"/>
</dbReference>
<dbReference type="SMART" id="SM00862">
    <property type="entry name" value="Trans_reg_C"/>
    <property type="match status" value="1"/>
</dbReference>
<dbReference type="InterPro" id="IPR039420">
    <property type="entry name" value="WalR-like"/>
</dbReference>
<dbReference type="PANTHER" id="PTHR48111">
    <property type="entry name" value="REGULATOR OF RPOS"/>
    <property type="match status" value="1"/>
</dbReference>
<keyword evidence="12" id="KW-1185">Reference proteome</keyword>
<dbReference type="CDD" id="cd00383">
    <property type="entry name" value="trans_reg_C"/>
    <property type="match status" value="1"/>
</dbReference>
<proteinExistence type="predicted"/>
<sequence length="246" mass="28289">MTNKILVIEDDPHLLEGIRLNLYLGGYEILCAVSGKEGIAIWEEGSVDFVILDRMLPDMDGLKVLERIRKTDNNLPVLILSAKGEVEDRKAGLRRGCDDYMAKPFDLQELELRMERLLLRGKNIKQTGSGDFFFGDHRIDWERRVAVVDGEDVPLTDQEFRILKYFAENPGKPVSREAILTRALGYAAPVATRTVDNFLVRFRRYFEKNPRKPKFFKSIRSVGYLFDPSGQTKESRQKKDEENSDT</sequence>
<dbReference type="GO" id="GO:0000156">
    <property type="term" value="F:phosphorelay response regulator activity"/>
    <property type="evidence" value="ECO:0007669"/>
    <property type="project" value="TreeGrafter"/>
</dbReference>
<dbReference type="Proteomes" id="UP000321899">
    <property type="component" value="Unassembled WGS sequence"/>
</dbReference>
<dbReference type="SUPFAM" id="SSF52172">
    <property type="entry name" value="CheY-like"/>
    <property type="match status" value="1"/>
</dbReference>
<dbReference type="GO" id="GO:0032993">
    <property type="term" value="C:protein-DNA complex"/>
    <property type="evidence" value="ECO:0007669"/>
    <property type="project" value="TreeGrafter"/>
</dbReference>
<dbReference type="Pfam" id="PF00486">
    <property type="entry name" value="Trans_reg_C"/>
    <property type="match status" value="1"/>
</dbReference>
<dbReference type="PROSITE" id="PS51755">
    <property type="entry name" value="OMPR_PHOB"/>
    <property type="match status" value="1"/>
</dbReference>
<keyword evidence="5" id="KW-0804">Transcription</keyword>
<dbReference type="InterPro" id="IPR036388">
    <property type="entry name" value="WH-like_DNA-bd_sf"/>
</dbReference>
<reference evidence="11 12" key="1">
    <citation type="submission" date="2019-06" db="EMBL/GenBank/DDBJ databases">
        <title>Desulfobotulus mexicanus sp. nov., a novel sulfate-reducing bacterium isolated from the sediment of an alkaline crater lake in Mexico.</title>
        <authorList>
            <person name="Hirschler-Rea A."/>
        </authorList>
    </citation>
    <scope>NUCLEOTIDE SEQUENCE [LARGE SCALE GENOMIC DNA]</scope>
    <source>
        <strain evidence="11 12">PAR22N</strain>
    </source>
</reference>
<evidence type="ECO:0000259" key="10">
    <source>
        <dbReference type="PROSITE" id="PS51755"/>
    </source>
</evidence>
<comment type="caution">
    <text evidence="11">The sequence shown here is derived from an EMBL/GenBank/DDBJ whole genome shotgun (WGS) entry which is preliminary data.</text>
</comment>
<dbReference type="Gene3D" id="1.10.10.10">
    <property type="entry name" value="Winged helix-like DNA-binding domain superfamily/Winged helix DNA-binding domain"/>
    <property type="match status" value="1"/>
</dbReference>
<feature type="modified residue" description="4-aspartylphosphate" evidence="6">
    <location>
        <position position="53"/>
    </location>
</feature>
<dbReference type="InterPro" id="IPR001867">
    <property type="entry name" value="OmpR/PhoB-type_DNA-bd"/>
</dbReference>
<evidence type="ECO:0000259" key="9">
    <source>
        <dbReference type="PROSITE" id="PS50110"/>
    </source>
</evidence>
<evidence type="ECO:0000256" key="7">
    <source>
        <dbReference type="PROSITE-ProRule" id="PRU01091"/>
    </source>
</evidence>
<evidence type="ECO:0000256" key="3">
    <source>
        <dbReference type="ARBA" id="ARBA00023015"/>
    </source>
</evidence>
<dbReference type="InterPro" id="IPR001789">
    <property type="entry name" value="Sig_transdc_resp-reg_receiver"/>
</dbReference>
<keyword evidence="1 6" id="KW-0597">Phosphoprotein</keyword>
<evidence type="ECO:0000313" key="12">
    <source>
        <dbReference type="Proteomes" id="UP000321899"/>
    </source>
</evidence>
<feature type="domain" description="OmpR/PhoB-type" evidence="10">
    <location>
        <begin position="129"/>
        <end position="228"/>
    </location>
</feature>
<protein>
    <submittedName>
        <fullName evidence="11">Response regulator transcription factor</fullName>
    </submittedName>
</protein>
<feature type="DNA-binding region" description="OmpR/PhoB-type" evidence="7">
    <location>
        <begin position="129"/>
        <end position="228"/>
    </location>
</feature>
<feature type="domain" description="Response regulatory" evidence="9">
    <location>
        <begin position="4"/>
        <end position="118"/>
    </location>
</feature>
<dbReference type="AlphaFoldDB" id="A0A5Q4VCS5"/>
<keyword evidence="4 7" id="KW-0238">DNA-binding</keyword>
<dbReference type="SUPFAM" id="SSF46894">
    <property type="entry name" value="C-terminal effector domain of the bipartite response regulators"/>
    <property type="match status" value="1"/>
</dbReference>
<dbReference type="PROSITE" id="PS50110">
    <property type="entry name" value="RESPONSE_REGULATORY"/>
    <property type="match status" value="1"/>
</dbReference>
<dbReference type="GO" id="GO:0005829">
    <property type="term" value="C:cytosol"/>
    <property type="evidence" value="ECO:0007669"/>
    <property type="project" value="TreeGrafter"/>
</dbReference>
<dbReference type="OrthoDB" id="9793321at2"/>
<accession>A0A5Q4VCS5</accession>
<dbReference type="SMART" id="SM00448">
    <property type="entry name" value="REC"/>
    <property type="match status" value="1"/>
</dbReference>
<dbReference type="GO" id="GO:0006355">
    <property type="term" value="P:regulation of DNA-templated transcription"/>
    <property type="evidence" value="ECO:0007669"/>
    <property type="project" value="InterPro"/>
</dbReference>
<dbReference type="CDD" id="cd17574">
    <property type="entry name" value="REC_OmpR"/>
    <property type="match status" value="1"/>
</dbReference>
<dbReference type="PANTHER" id="PTHR48111:SF21">
    <property type="entry name" value="DNA-BINDING DUAL MASTER TRANSCRIPTIONAL REGULATOR RPAA"/>
    <property type="match status" value="1"/>
</dbReference>
<evidence type="ECO:0000256" key="1">
    <source>
        <dbReference type="ARBA" id="ARBA00022553"/>
    </source>
</evidence>
<name>A0A5Q4VCS5_9BACT</name>
<dbReference type="RefSeq" id="WP_139446806.1">
    <property type="nucleotide sequence ID" value="NZ_VDMB01000004.1"/>
</dbReference>
<evidence type="ECO:0000256" key="2">
    <source>
        <dbReference type="ARBA" id="ARBA00023012"/>
    </source>
</evidence>
<feature type="region of interest" description="Disordered" evidence="8">
    <location>
        <begin position="225"/>
        <end position="246"/>
    </location>
</feature>